<dbReference type="Pfam" id="PF11571">
    <property type="entry name" value="Med27"/>
    <property type="match status" value="1"/>
</dbReference>
<dbReference type="InterPro" id="IPR021627">
    <property type="entry name" value="Mediator_Med27"/>
</dbReference>
<evidence type="ECO:0000256" key="1">
    <source>
        <dbReference type="ARBA" id="ARBA00004123"/>
    </source>
</evidence>
<evidence type="ECO:0000256" key="5">
    <source>
        <dbReference type="ARBA" id="ARBA00023242"/>
    </source>
</evidence>
<comment type="similarity">
    <text evidence="2">Belongs to the Mediator complex subunit 27 family.</text>
</comment>
<dbReference type="OrthoDB" id="1868004at2759"/>
<sequence length="302" mass="33892">MADNEVERLTQAISLTQKLRTSVTRVFSDLSDGYHISQGNEKASLNVLQKALLTVNDNYSDLEKLVPNLNSVNITAPNSALVGIDPVYDKTPIYSQITHAHKWTNKVHKLADYASAILSPNQLKRTHQGGQPLAIKRQRKTPHAHAIPPQGVDQCISALERLWSDMPITLSRPMGNCAVLQITLSRTLRALIVLRGLLIESVIVKAYSEDFLTPEGKVDLWSRSRYQVFNKVTDMVTAATLHFCHPQMPDLSLRSFLVWFNSYKTLFSAPCQKCGKHLQGAFPPVWRELRTATPQHDGCRQT</sequence>
<dbReference type="Proteomes" id="UP000242188">
    <property type="component" value="Unassembled WGS sequence"/>
</dbReference>
<dbReference type="GO" id="GO:0016592">
    <property type="term" value="C:mediator complex"/>
    <property type="evidence" value="ECO:0007669"/>
    <property type="project" value="InterPro"/>
</dbReference>
<keyword evidence="7" id="KW-1185">Reference proteome</keyword>
<accession>A0A210Q6X5</accession>
<keyword evidence="5" id="KW-0539">Nucleus</keyword>
<evidence type="ECO:0000256" key="4">
    <source>
        <dbReference type="ARBA" id="ARBA00023163"/>
    </source>
</evidence>
<dbReference type="GO" id="GO:0006357">
    <property type="term" value="P:regulation of transcription by RNA polymerase II"/>
    <property type="evidence" value="ECO:0007669"/>
    <property type="project" value="TreeGrafter"/>
</dbReference>
<name>A0A210Q6X5_MIZYE</name>
<protein>
    <submittedName>
        <fullName evidence="6">Mediator of RNA polymerase II transcription subunit 27</fullName>
    </submittedName>
</protein>
<dbReference type="PANTHER" id="PTHR13130:SF4">
    <property type="entry name" value="MEDIATOR OF RNA POLYMERASE II TRANSCRIPTION SUBUNIT 27"/>
    <property type="match status" value="1"/>
</dbReference>
<evidence type="ECO:0000256" key="3">
    <source>
        <dbReference type="ARBA" id="ARBA00023015"/>
    </source>
</evidence>
<gene>
    <name evidence="6" type="ORF">KP79_PYT15083</name>
</gene>
<proteinExistence type="inferred from homology"/>
<dbReference type="PANTHER" id="PTHR13130">
    <property type="entry name" value="34 KDA TRANSCRIPTIONAL CO-ACTIVATOR-RELATED"/>
    <property type="match status" value="1"/>
</dbReference>
<dbReference type="EMBL" id="NEDP02004772">
    <property type="protein sequence ID" value="OWF44465.1"/>
    <property type="molecule type" value="Genomic_DNA"/>
</dbReference>
<comment type="subcellular location">
    <subcellularLocation>
        <location evidence="1">Nucleus</location>
    </subcellularLocation>
</comment>
<dbReference type="GO" id="GO:0003713">
    <property type="term" value="F:transcription coactivator activity"/>
    <property type="evidence" value="ECO:0007669"/>
    <property type="project" value="TreeGrafter"/>
</dbReference>
<dbReference type="STRING" id="6573.A0A210Q6X5"/>
<evidence type="ECO:0000256" key="2">
    <source>
        <dbReference type="ARBA" id="ARBA00008048"/>
    </source>
</evidence>
<evidence type="ECO:0000313" key="6">
    <source>
        <dbReference type="EMBL" id="OWF44465.1"/>
    </source>
</evidence>
<evidence type="ECO:0000313" key="7">
    <source>
        <dbReference type="Proteomes" id="UP000242188"/>
    </source>
</evidence>
<comment type="caution">
    <text evidence="6">The sequence shown here is derived from an EMBL/GenBank/DDBJ whole genome shotgun (WGS) entry which is preliminary data.</text>
</comment>
<organism evidence="6 7">
    <name type="scientific">Mizuhopecten yessoensis</name>
    <name type="common">Japanese scallop</name>
    <name type="synonym">Patinopecten yessoensis</name>
    <dbReference type="NCBI Taxonomy" id="6573"/>
    <lineage>
        <taxon>Eukaryota</taxon>
        <taxon>Metazoa</taxon>
        <taxon>Spiralia</taxon>
        <taxon>Lophotrochozoa</taxon>
        <taxon>Mollusca</taxon>
        <taxon>Bivalvia</taxon>
        <taxon>Autobranchia</taxon>
        <taxon>Pteriomorphia</taxon>
        <taxon>Pectinida</taxon>
        <taxon>Pectinoidea</taxon>
        <taxon>Pectinidae</taxon>
        <taxon>Mizuhopecten</taxon>
    </lineage>
</organism>
<reference evidence="6 7" key="1">
    <citation type="journal article" date="2017" name="Nat. Ecol. Evol.">
        <title>Scallop genome provides insights into evolution of bilaterian karyotype and development.</title>
        <authorList>
            <person name="Wang S."/>
            <person name="Zhang J."/>
            <person name="Jiao W."/>
            <person name="Li J."/>
            <person name="Xun X."/>
            <person name="Sun Y."/>
            <person name="Guo X."/>
            <person name="Huan P."/>
            <person name="Dong B."/>
            <person name="Zhang L."/>
            <person name="Hu X."/>
            <person name="Sun X."/>
            <person name="Wang J."/>
            <person name="Zhao C."/>
            <person name="Wang Y."/>
            <person name="Wang D."/>
            <person name="Huang X."/>
            <person name="Wang R."/>
            <person name="Lv J."/>
            <person name="Li Y."/>
            <person name="Zhang Z."/>
            <person name="Liu B."/>
            <person name="Lu W."/>
            <person name="Hui Y."/>
            <person name="Liang J."/>
            <person name="Zhou Z."/>
            <person name="Hou R."/>
            <person name="Li X."/>
            <person name="Liu Y."/>
            <person name="Li H."/>
            <person name="Ning X."/>
            <person name="Lin Y."/>
            <person name="Zhao L."/>
            <person name="Xing Q."/>
            <person name="Dou J."/>
            <person name="Li Y."/>
            <person name="Mao J."/>
            <person name="Guo H."/>
            <person name="Dou H."/>
            <person name="Li T."/>
            <person name="Mu C."/>
            <person name="Jiang W."/>
            <person name="Fu Q."/>
            <person name="Fu X."/>
            <person name="Miao Y."/>
            <person name="Liu J."/>
            <person name="Yu Q."/>
            <person name="Li R."/>
            <person name="Liao H."/>
            <person name="Li X."/>
            <person name="Kong Y."/>
            <person name="Jiang Z."/>
            <person name="Chourrout D."/>
            <person name="Li R."/>
            <person name="Bao Z."/>
        </authorList>
    </citation>
    <scope>NUCLEOTIDE SEQUENCE [LARGE SCALE GENOMIC DNA]</scope>
    <source>
        <strain evidence="6 7">PY_sf001</strain>
    </source>
</reference>
<keyword evidence="3" id="KW-0805">Transcription regulation</keyword>
<dbReference type="AlphaFoldDB" id="A0A210Q6X5"/>
<keyword evidence="4" id="KW-0804">Transcription</keyword>